<accession>A0A9P6MXR7</accession>
<dbReference type="InterPro" id="IPR035441">
    <property type="entry name" value="TFIIS/LEDGF_dom_sf"/>
</dbReference>
<dbReference type="AlphaFoldDB" id="A0A9P6MXR7"/>
<keyword evidence="3" id="KW-1185">Reference proteome</keyword>
<dbReference type="SUPFAM" id="SSF47676">
    <property type="entry name" value="Conserved domain common to transcription factors TFIIS, elongin A, CRSP70"/>
    <property type="match status" value="1"/>
</dbReference>
<reference evidence="2" key="1">
    <citation type="journal article" date="2020" name="Fungal Divers.">
        <title>Resolving the Mortierellaceae phylogeny through synthesis of multi-gene phylogenetics and phylogenomics.</title>
        <authorList>
            <person name="Vandepol N."/>
            <person name="Liber J."/>
            <person name="Desiro A."/>
            <person name="Na H."/>
            <person name="Kennedy M."/>
            <person name="Barry K."/>
            <person name="Grigoriev I.V."/>
            <person name="Miller A.N."/>
            <person name="O'Donnell K."/>
            <person name="Stajich J.E."/>
            <person name="Bonito G."/>
        </authorList>
    </citation>
    <scope>NUCLEOTIDE SEQUENCE</scope>
    <source>
        <strain evidence="2">NRRL 2769</strain>
    </source>
</reference>
<protein>
    <recommendedName>
        <fullName evidence="4">TFIIS N-terminal domain-containing protein</fullName>
    </recommendedName>
</protein>
<feature type="region of interest" description="Disordered" evidence="1">
    <location>
        <begin position="77"/>
        <end position="201"/>
    </location>
</feature>
<feature type="compositionally biased region" description="Basic and acidic residues" evidence="1">
    <location>
        <begin position="153"/>
        <end position="163"/>
    </location>
</feature>
<evidence type="ECO:0000313" key="2">
    <source>
        <dbReference type="EMBL" id="KAG0016245.1"/>
    </source>
</evidence>
<dbReference type="Gene3D" id="1.20.930.10">
    <property type="entry name" value="Conserved domain common to transcription factors TFIIS, elongin A, CRSP70"/>
    <property type="match status" value="1"/>
</dbReference>
<dbReference type="Proteomes" id="UP000703661">
    <property type="component" value="Unassembled WGS sequence"/>
</dbReference>
<gene>
    <name evidence="2" type="ORF">BGZ80_009348</name>
</gene>
<evidence type="ECO:0000313" key="3">
    <source>
        <dbReference type="Proteomes" id="UP000703661"/>
    </source>
</evidence>
<feature type="compositionally biased region" description="Basic residues" evidence="1">
    <location>
        <begin position="93"/>
        <end position="102"/>
    </location>
</feature>
<comment type="caution">
    <text evidence="2">The sequence shown here is derived from an EMBL/GenBank/DDBJ whole genome shotgun (WGS) entry which is preliminary data.</text>
</comment>
<organism evidence="2 3">
    <name type="scientific">Entomortierella chlamydospora</name>
    <dbReference type="NCBI Taxonomy" id="101097"/>
    <lineage>
        <taxon>Eukaryota</taxon>
        <taxon>Fungi</taxon>
        <taxon>Fungi incertae sedis</taxon>
        <taxon>Mucoromycota</taxon>
        <taxon>Mortierellomycotina</taxon>
        <taxon>Mortierellomycetes</taxon>
        <taxon>Mortierellales</taxon>
        <taxon>Mortierellaceae</taxon>
        <taxon>Entomortierella</taxon>
    </lineage>
</organism>
<proteinExistence type="predicted"/>
<evidence type="ECO:0000256" key="1">
    <source>
        <dbReference type="SAM" id="MobiDB-lite"/>
    </source>
</evidence>
<evidence type="ECO:0008006" key="4">
    <source>
        <dbReference type="Google" id="ProtNLM"/>
    </source>
</evidence>
<sequence>MAKLECAAIRSVQQRQTGGPMDCLGGWFGATELKSFDPTSAEKAKAALKNGNALKTALSEALDPSLIQAAVDADSDVFEDEDKQEQDADGKKKTLTKAKKATQKKETATKKRRPNTSEDQPVKRKVAKKTSVIEEDEEDSPEPRSNAGVPSRSRLESDFRSIDDDISIGDPTNGRTKRSDEDGGDSGDLRAKKKLRSGGPSDRLLKLRHKLQKLLLVEGLTDEVLVQNLDRADPILAEVEAFDIDLQMLKDTKIGRLMKKISVLQFSRDEHKVVERSIKLIKQYKSMMEKAQENGETVSMSTAEPVEVAPLVATTPLAVSAAGADCEQISTNAPLANSNTNGVTAVTAIVESNTVPAVPTSLAIPPQGDLEFAKIGNAAV</sequence>
<name>A0A9P6MXR7_9FUNG</name>
<dbReference type="EMBL" id="JAAAID010000550">
    <property type="protein sequence ID" value="KAG0016245.1"/>
    <property type="molecule type" value="Genomic_DNA"/>
</dbReference>